<proteinExistence type="predicted"/>
<dbReference type="AlphaFoldDB" id="A0ABD3EPF3"/>
<keyword evidence="3" id="KW-1185">Reference proteome</keyword>
<evidence type="ECO:0000313" key="2">
    <source>
        <dbReference type="EMBL" id="KAL3656253.1"/>
    </source>
</evidence>
<feature type="compositionally biased region" description="Low complexity" evidence="1">
    <location>
        <begin position="26"/>
        <end position="53"/>
    </location>
</feature>
<dbReference type="EMBL" id="JBIMZQ010000088">
    <property type="protein sequence ID" value="KAL3656253.1"/>
    <property type="molecule type" value="Genomic_DNA"/>
</dbReference>
<dbReference type="Proteomes" id="UP001632037">
    <property type="component" value="Unassembled WGS sequence"/>
</dbReference>
<feature type="compositionally biased region" description="Low complexity" evidence="1">
    <location>
        <begin position="7"/>
        <end position="18"/>
    </location>
</feature>
<feature type="region of interest" description="Disordered" evidence="1">
    <location>
        <begin position="1"/>
        <end position="67"/>
    </location>
</feature>
<accession>A0ABD3EPF3</accession>
<comment type="caution">
    <text evidence="2">The sequence shown here is derived from an EMBL/GenBank/DDBJ whole genome shotgun (WGS) entry which is preliminary data.</text>
</comment>
<name>A0ABD3EPF3_9STRA</name>
<organism evidence="2 3">
    <name type="scientific">Phytophthora oleae</name>
    <dbReference type="NCBI Taxonomy" id="2107226"/>
    <lineage>
        <taxon>Eukaryota</taxon>
        <taxon>Sar</taxon>
        <taxon>Stramenopiles</taxon>
        <taxon>Oomycota</taxon>
        <taxon>Peronosporomycetes</taxon>
        <taxon>Peronosporales</taxon>
        <taxon>Peronosporaceae</taxon>
        <taxon>Phytophthora</taxon>
    </lineage>
</organism>
<reference evidence="2 3" key="1">
    <citation type="submission" date="2024-09" db="EMBL/GenBank/DDBJ databases">
        <title>Genome sequencing and assembly of Phytophthora oleae, isolate VK10A, causative agent of rot of olive drupes.</title>
        <authorList>
            <person name="Conti Taguali S."/>
            <person name="Riolo M."/>
            <person name="La Spada F."/>
            <person name="Cacciola S.O."/>
            <person name="Dionisio G."/>
        </authorList>
    </citation>
    <scope>NUCLEOTIDE SEQUENCE [LARGE SCALE GENOMIC DNA]</scope>
    <source>
        <strain evidence="2 3">VK10A</strain>
    </source>
</reference>
<evidence type="ECO:0000256" key="1">
    <source>
        <dbReference type="SAM" id="MobiDB-lite"/>
    </source>
</evidence>
<gene>
    <name evidence="2" type="ORF">V7S43_018900</name>
</gene>
<sequence>MPDEQDTVMSVSSTTISTARDASALDPPSGDDGSSASDGGSSSAPAPTSTTSANQTGVGAACPQGAR</sequence>
<protein>
    <submittedName>
        <fullName evidence="2">Uncharacterized protein</fullName>
    </submittedName>
</protein>
<evidence type="ECO:0000313" key="3">
    <source>
        <dbReference type="Proteomes" id="UP001632037"/>
    </source>
</evidence>